<dbReference type="Pfam" id="PF02678">
    <property type="entry name" value="Pirin"/>
    <property type="match status" value="1"/>
</dbReference>
<dbReference type="OrthoDB" id="321327at2"/>
<proteinExistence type="inferred from homology"/>
<evidence type="ECO:0000313" key="7">
    <source>
        <dbReference type="Proteomes" id="UP000295357"/>
    </source>
</evidence>
<name>A0A4R6MSA1_9BURK</name>
<dbReference type="GO" id="GO:0046872">
    <property type="term" value="F:metal ion binding"/>
    <property type="evidence" value="ECO:0007669"/>
    <property type="project" value="UniProtKB-KW"/>
</dbReference>
<reference evidence="6 7" key="1">
    <citation type="submission" date="2019-03" db="EMBL/GenBank/DDBJ databases">
        <title>Genomic Encyclopedia of Type Strains, Phase IV (KMG-IV): sequencing the most valuable type-strain genomes for metagenomic binning, comparative biology and taxonomic classification.</title>
        <authorList>
            <person name="Goeker M."/>
        </authorList>
    </citation>
    <scope>NUCLEOTIDE SEQUENCE [LARGE SCALE GENOMIC DNA]</scope>
    <source>
        <strain evidence="6 7">DSM 25082</strain>
    </source>
</reference>
<evidence type="ECO:0000256" key="2">
    <source>
        <dbReference type="PIRSR" id="PIRSR006232-1"/>
    </source>
</evidence>
<dbReference type="SUPFAM" id="SSF51182">
    <property type="entry name" value="RmlC-like cupins"/>
    <property type="match status" value="1"/>
</dbReference>
<dbReference type="CDD" id="cd02909">
    <property type="entry name" value="cupin_pirin_N"/>
    <property type="match status" value="1"/>
</dbReference>
<comment type="caution">
    <text evidence="6">The sequence shown here is derived from an EMBL/GenBank/DDBJ whole genome shotgun (WGS) entry which is preliminary data.</text>
</comment>
<feature type="domain" description="Pirin C-terminal" evidence="5">
    <location>
        <begin position="177"/>
        <end position="275"/>
    </location>
</feature>
<feature type="binding site" evidence="2">
    <location>
        <position position="59"/>
    </location>
    <ligand>
        <name>Fe cation</name>
        <dbReference type="ChEBI" id="CHEBI:24875"/>
    </ligand>
</feature>
<keyword evidence="7" id="KW-1185">Reference proteome</keyword>
<dbReference type="PANTHER" id="PTHR13903">
    <property type="entry name" value="PIRIN-RELATED"/>
    <property type="match status" value="1"/>
</dbReference>
<comment type="cofactor">
    <cofactor evidence="2">
        <name>Fe cation</name>
        <dbReference type="ChEBI" id="CHEBI:24875"/>
    </cofactor>
    <text evidence="2">Binds 1 Fe cation per subunit.</text>
</comment>
<dbReference type="InterPro" id="IPR003829">
    <property type="entry name" value="Pirin_N_dom"/>
</dbReference>
<sequence length="302" mass="32350">MTIKIERLSAHRGEVGGLPIARALPVPQRRTIGAWCFLDHAGPARSAPGQGMRVAPHPHTGLQTFSWMMEGEVLHRDSLGTTQLLQPGQVNLMTAGSGICHSEEAQTPEMHLAQLWIALPNSRRHGPAAFEHHPLLPRFERGGFAATLLVGELDGLRSPCTVYSPLLGLDLLSQSEGSAEISLDLNPAYEYGLMVTEGECLLAPEGGPAEPLQPGGLLYLAPGAARATLSARGRARALLLGGAPLADEEKPLLWWNFVGRSSEEIHQYAADWNAGAGDFGTVQGFDGERLLAPPVPQLRAPR</sequence>
<keyword evidence="2" id="KW-0408">Iron</keyword>
<dbReference type="PANTHER" id="PTHR13903:SF8">
    <property type="entry name" value="PIRIN"/>
    <property type="match status" value="1"/>
</dbReference>
<feature type="binding site" evidence="2">
    <location>
        <position position="101"/>
    </location>
    <ligand>
        <name>Fe cation</name>
        <dbReference type="ChEBI" id="CHEBI:24875"/>
    </ligand>
</feature>
<dbReference type="InterPro" id="IPR012093">
    <property type="entry name" value="Pirin"/>
</dbReference>
<feature type="binding site" evidence="2">
    <location>
        <position position="103"/>
    </location>
    <ligand>
        <name>Fe cation</name>
        <dbReference type="ChEBI" id="CHEBI:24875"/>
    </ligand>
</feature>
<dbReference type="AlphaFoldDB" id="A0A4R6MSA1"/>
<evidence type="ECO:0000256" key="3">
    <source>
        <dbReference type="RuleBase" id="RU003457"/>
    </source>
</evidence>
<evidence type="ECO:0000259" key="4">
    <source>
        <dbReference type="Pfam" id="PF02678"/>
    </source>
</evidence>
<dbReference type="EMBL" id="SNXE01000013">
    <property type="protein sequence ID" value="TDP04905.1"/>
    <property type="molecule type" value="Genomic_DNA"/>
</dbReference>
<feature type="domain" description="Pirin N-terminal" evidence="4">
    <location>
        <begin position="22"/>
        <end position="117"/>
    </location>
</feature>
<gene>
    <name evidence="6" type="ORF">DFR39_11315</name>
</gene>
<organism evidence="6 7">
    <name type="scientific">Roseateles asaccharophilus</name>
    <dbReference type="NCBI Taxonomy" id="582607"/>
    <lineage>
        <taxon>Bacteria</taxon>
        <taxon>Pseudomonadati</taxon>
        <taxon>Pseudomonadota</taxon>
        <taxon>Betaproteobacteria</taxon>
        <taxon>Burkholderiales</taxon>
        <taxon>Sphaerotilaceae</taxon>
        <taxon>Roseateles</taxon>
    </lineage>
</organism>
<dbReference type="Proteomes" id="UP000295357">
    <property type="component" value="Unassembled WGS sequence"/>
</dbReference>
<dbReference type="PIRSF" id="PIRSF006232">
    <property type="entry name" value="Pirin"/>
    <property type="match status" value="1"/>
</dbReference>
<dbReference type="Pfam" id="PF05726">
    <property type="entry name" value="Pirin_C"/>
    <property type="match status" value="1"/>
</dbReference>
<evidence type="ECO:0000256" key="1">
    <source>
        <dbReference type="ARBA" id="ARBA00008416"/>
    </source>
</evidence>
<dbReference type="RefSeq" id="WP_133605415.1">
    <property type="nucleotide sequence ID" value="NZ_JAUFPJ010000012.1"/>
</dbReference>
<evidence type="ECO:0000313" key="6">
    <source>
        <dbReference type="EMBL" id="TDP04905.1"/>
    </source>
</evidence>
<evidence type="ECO:0008006" key="8">
    <source>
        <dbReference type="Google" id="ProtNLM"/>
    </source>
</evidence>
<dbReference type="InterPro" id="IPR008778">
    <property type="entry name" value="Pirin_C_dom"/>
</dbReference>
<accession>A0A4R6MSA1</accession>
<evidence type="ECO:0000259" key="5">
    <source>
        <dbReference type="Pfam" id="PF05726"/>
    </source>
</evidence>
<comment type="similarity">
    <text evidence="1 3">Belongs to the pirin family.</text>
</comment>
<dbReference type="Gene3D" id="2.60.120.10">
    <property type="entry name" value="Jelly Rolls"/>
    <property type="match status" value="2"/>
</dbReference>
<feature type="binding site" evidence="2">
    <location>
        <position position="57"/>
    </location>
    <ligand>
        <name>Fe cation</name>
        <dbReference type="ChEBI" id="CHEBI:24875"/>
    </ligand>
</feature>
<protein>
    <recommendedName>
        <fullName evidence="8">Pirin</fullName>
    </recommendedName>
</protein>
<dbReference type="InterPro" id="IPR011051">
    <property type="entry name" value="RmlC_Cupin_sf"/>
</dbReference>
<keyword evidence="2" id="KW-0479">Metal-binding</keyword>
<dbReference type="InterPro" id="IPR014710">
    <property type="entry name" value="RmlC-like_jellyroll"/>
</dbReference>